<organism evidence="2 3">
    <name type="scientific">Candidatus Komeilibacteria bacterium CG10_big_fil_rev_8_21_14_0_10_41_13</name>
    <dbReference type="NCBI Taxonomy" id="1974476"/>
    <lineage>
        <taxon>Bacteria</taxon>
        <taxon>Candidatus Komeiliibacteriota</taxon>
    </lineage>
</organism>
<dbReference type="Gene3D" id="1.10.287.1080">
    <property type="entry name" value="MazG-like"/>
    <property type="match status" value="1"/>
</dbReference>
<accession>A0A2M6WCS4</accession>
<dbReference type="AlphaFoldDB" id="A0A2M6WCS4"/>
<dbReference type="SUPFAM" id="SSF101386">
    <property type="entry name" value="all-alpha NTP pyrophosphatases"/>
    <property type="match status" value="1"/>
</dbReference>
<dbReference type="InterPro" id="IPR004518">
    <property type="entry name" value="MazG-like_dom"/>
</dbReference>
<dbReference type="InterPro" id="IPR011379">
    <property type="entry name" value="MazG-related_GP37"/>
</dbReference>
<dbReference type="CDD" id="cd11541">
    <property type="entry name" value="NTP-PPase_u4"/>
    <property type="match status" value="1"/>
</dbReference>
<dbReference type="Pfam" id="PF03819">
    <property type="entry name" value="MazG"/>
    <property type="match status" value="1"/>
</dbReference>
<dbReference type="Proteomes" id="UP000230543">
    <property type="component" value="Unassembled WGS sequence"/>
</dbReference>
<comment type="caution">
    <text evidence="2">The sequence shown here is derived from an EMBL/GenBank/DDBJ whole genome shotgun (WGS) entry which is preliminary data.</text>
</comment>
<sequence length="109" mass="12195">MNFKEYQAQSSKTAVYPKIGNNFYYPALGLASEAGEVAGKIKKVMRDNNDVVDEDRKADLKKELGDVLWYVSQLATELKLDLNEIAEANVEKLQSRLERGKIGGDGDNR</sequence>
<evidence type="ECO:0000313" key="3">
    <source>
        <dbReference type="Proteomes" id="UP000230543"/>
    </source>
</evidence>
<feature type="domain" description="NTP pyrophosphohydrolase MazG-like" evidence="1">
    <location>
        <begin position="29"/>
        <end position="96"/>
    </location>
</feature>
<evidence type="ECO:0000313" key="2">
    <source>
        <dbReference type="EMBL" id="PIT90535.1"/>
    </source>
</evidence>
<gene>
    <name evidence="2" type="ORF">COU22_01635</name>
</gene>
<dbReference type="EMBL" id="PFBO01000049">
    <property type="protein sequence ID" value="PIT90535.1"/>
    <property type="molecule type" value="Genomic_DNA"/>
</dbReference>
<proteinExistence type="predicted"/>
<reference evidence="3" key="1">
    <citation type="submission" date="2017-09" db="EMBL/GenBank/DDBJ databases">
        <title>Depth-based differentiation of microbial function through sediment-hosted aquifers and enrichment of novel symbionts in the deep terrestrial subsurface.</title>
        <authorList>
            <person name="Probst A.J."/>
            <person name="Ladd B."/>
            <person name="Jarett J.K."/>
            <person name="Geller-Mcgrath D.E."/>
            <person name="Sieber C.M.K."/>
            <person name="Emerson J.B."/>
            <person name="Anantharaman K."/>
            <person name="Thomas B.C."/>
            <person name="Malmstrom R."/>
            <person name="Stieglmeier M."/>
            <person name="Klingl A."/>
            <person name="Woyke T."/>
            <person name="Ryan C.M."/>
            <person name="Banfield J.F."/>
        </authorList>
    </citation>
    <scope>NUCLEOTIDE SEQUENCE [LARGE SCALE GENOMIC DNA]</scope>
</reference>
<evidence type="ECO:0000259" key="1">
    <source>
        <dbReference type="Pfam" id="PF03819"/>
    </source>
</evidence>
<protein>
    <recommendedName>
        <fullName evidence="1">NTP pyrophosphohydrolase MazG-like domain-containing protein</fullName>
    </recommendedName>
</protein>
<dbReference type="PIRSF" id="PIRSF006639">
    <property type="entry name" value="UCP006639_pph"/>
    <property type="match status" value="1"/>
</dbReference>
<name>A0A2M6WCS4_9BACT</name>